<keyword evidence="2" id="KW-1185">Reference proteome</keyword>
<dbReference type="STRING" id="1637975.AN957_15000"/>
<sequence>MVLLVFHFSSLTKEFSIERKLEVLKTLGLKILDGTPNYYVIEDIGRISSIIHFEKLLQEMMEYVTEKGTQSVSIVLNEKEAVNTDYLDLLEDFDFWQQETQYFYKRDLSSFKEHRGILEKVGVQHFTHFPCTFLKNWSYLLYRGNWT</sequence>
<proteinExistence type="predicted"/>
<comment type="caution">
    <text evidence="1">The sequence shown here is derived from an EMBL/GenBank/DDBJ whole genome shotgun (WGS) entry which is preliminary data.</text>
</comment>
<gene>
    <name evidence="1" type="ORF">AN957_15000</name>
</gene>
<organism evidence="1 2">
    <name type="scientific">Cytobacillus solani</name>
    <dbReference type="NCBI Taxonomy" id="1637975"/>
    <lineage>
        <taxon>Bacteria</taxon>
        <taxon>Bacillati</taxon>
        <taxon>Bacillota</taxon>
        <taxon>Bacilli</taxon>
        <taxon>Bacillales</taxon>
        <taxon>Bacillaceae</taxon>
        <taxon>Cytobacillus</taxon>
    </lineage>
</organism>
<reference evidence="1 2" key="1">
    <citation type="submission" date="2015-09" db="EMBL/GenBank/DDBJ databases">
        <title>Genome sequencing project for genomic taxonomy and phylogenomics of Bacillus-like bacteria.</title>
        <authorList>
            <person name="Liu B."/>
            <person name="Wang J."/>
            <person name="Zhu Y."/>
            <person name="Liu G."/>
            <person name="Chen Q."/>
            <person name="Chen Z."/>
            <person name="Lan J."/>
            <person name="Che J."/>
            <person name="Ge C."/>
            <person name="Shi H."/>
            <person name="Pan Z."/>
            <person name="Liu X."/>
        </authorList>
    </citation>
    <scope>NUCLEOTIDE SEQUENCE [LARGE SCALE GENOMIC DNA]</scope>
    <source>
        <strain evidence="1 2">FJAT-18043</strain>
    </source>
</reference>
<dbReference type="Proteomes" id="UP000050996">
    <property type="component" value="Unassembled WGS sequence"/>
</dbReference>
<dbReference type="PATRIC" id="fig|1637975.4.peg.2888"/>
<evidence type="ECO:0000313" key="1">
    <source>
        <dbReference type="EMBL" id="KQL19748.1"/>
    </source>
</evidence>
<evidence type="ECO:0000313" key="2">
    <source>
        <dbReference type="Proteomes" id="UP000050996"/>
    </source>
</evidence>
<dbReference type="AlphaFoldDB" id="A0A0Q3SJ58"/>
<dbReference type="EMBL" id="LJIX01000006">
    <property type="protein sequence ID" value="KQL19748.1"/>
    <property type="molecule type" value="Genomic_DNA"/>
</dbReference>
<name>A0A0Q3SJ58_9BACI</name>
<protein>
    <submittedName>
        <fullName evidence="1">Uncharacterized protein</fullName>
    </submittedName>
</protein>
<accession>A0A0Q3SJ58</accession>